<dbReference type="PRINTS" id="PR00039">
    <property type="entry name" value="HTHLYSR"/>
</dbReference>
<dbReference type="Gene3D" id="1.10.10.10">
    <property type="entry name" value="Winged helix-like DNA-binding domain superfamily/Winged helix DNA-binding domain"/>
    <property type="match status" value="1"/>
</dbReference>
<reference evidence="6" key="1">
    <citation type="submission" date="2023-01" db="EMBL/GenBank/DDBJ databases">
        <title>Draft genome sequence of Nocardiopsis sp. LSu2-4 isolated from halophytes.</title>
        <authorList>
            <person name="Duangmal K."/>
            <person name="Chantavorakit T."/>
        </authorList>
    </citation>
    <scope>NUCLEOTIDE SEQUENCE</scope>
    <source>
        <strain evidence="6">LSu2-4</strain>
    </source>
</reference>
<dbReference type="CDD" id="cd08423">
    <property type="entry name" value="PBP2_LTTR_like_6"/>
    <property type="match status" value="1"/>
</dbReference>
<keyword evidence="2" id="KW-0805">Transcription regulation</keyword>
<dbReference type="PANTHER" id="PTHR30346">
    <property type="entry name" value="TRANSCRIPTIONAL DUAL REGULATOR HCAR-RELATED"/>
    <property type="match status" value="1"/>
</dbReference>
<dbReference type="EMBL" id="JAQFWP010000013">
    <property type="protein sequence ID" value="MDA2804693.1"/>
    <property type="molecule type" value="Genomic_DNA"/>
</dbReference>
<dbReference type="Pfam" id="PF03466">
    <property type="entry name" value="LysR_substrate"/>
    <property type="match status" value="1"/>
</dbReference>
<accession>A0ABT4TJ19</accession>
<feature type="domain" description="HTH lysR-type" evidence="5">
    <location>
        <begin position="2"/>
        <end position="59"/>
    </location>
</feature>
<dbReference type="InterPro" id="IPR005119">
    <property type="entry name" value="LysR_subst-bd"/>
</dbReference>
<dbReference type="InterPro" id="IPR036388">
    <property type="entry name" value="WH-like_DNA-bd_sf"/>
</dbReference>
<dbReference type="RefSeq" id="WP_270677262.1">
    <property type="nucleotide sequence ID" value="NZ_JAQFWP010000013.1"/>
</dbReference>
<evidence type="ECO:0000313" key="7">
    <source>
        <dbReference type="Proteomes" id="UP001165685"/>
    </source>
</evidence>
<dbReference type="SUPFAM" id="SSF53850">
    <property type="entry name" value="Periplasmic binding protein-like II"/>
    <property type="match status" value="1"/>
</dbReference>
<dbReference type="PROSITE" id="PS50931">
    <property type="entry name" value="HTH_LYSR"/>
    <property type="match status" value="1"/>
</dbReference>
<dbReference type="PANTHER" id="PTHR30346:SF29">
    <property type="entry name" value="LYSR SUBSTRATE-BINDING"/>
    <property type="match status" value="1"/>
</dbReference>
<proteinExistence type="inferred from homology"/>
<keyword evidence="3" id="KW-0238">DNA-binding</keyword>
<evidence type="ECO:0000256" key="4">
    <source>
        <dbReference type="ARBA" id="ARBA00023163"/>
    </source>
</evidence>
<keyword evidence="7" id="KW-1185">Reference proteome</keyword>
<evidence type="ECO:0000259" key="5">
    <source>
        <dbReference type="PROSITE" id="PS50931"/>
    </source>
</evidence>
<dbReference type="Proteomes" id="UP001165685">
    <property type="component" value="Unassembled WGS sequence"/>
</dbReference>
<dbReference type="Pfam" id="PF00126">
    <property type="entry name" value="HTH_1"/>
    <property type="match status" value="1"/>
</dbReference>
<gene>
    <name evidence="6" type="ORF">O4U47_09235</name>
</gene>
<name>A0ABT4TJ19_9ACTN</name>
<evidence type="ECO:0000313" key="6">
    <source>
        <dbReference type="EMBL" id="MDA2804693.1"/>
    </source>
</evidence>
<dbReference type="SUPFAM" id="SSF46785">
    <property type="entry name" value="Winged helix' DNA-binding domain"/>
    <property type="match status" value="1"/>
</dbReference>
<comment type="caution">
    <text evidence="6">The sequence shown here is derived from an EMBL/GenBank/DDBJ whole genome shotgun (WGS) entry which is preliminary data.</text>
</comment>
<dbReference type="InterPro" id="IPR036390">
    <property type="entry name" value="WH_DNA-bd_sf"/>
</dbReference>
<organism evidence="6 7">
    <name type="scientific">Nocardiopsis suaedae</name>
    <dbReference type="NCBI Taxonomy" id="3018444"/>
    <lineage>
        <taxon>Bacteria</taxon>
        <taxon>Bacillati</taxon>
        <taxon>Actinomycetota</taxon>
        <taxon>Actinomycetes</taxon>
        <taxon>Streptosporangiales</taxon>
        <taxon>Nocardiopsidaceae</taxon>
        <taxon>Nocardiopsis</taxon>
    </lineage>
</organism>
<dbReference type="InterPro" id="IPR000847">
    <property type="entry name" value="LysR_HTH_N"/>
</dbReference>
<keyword evidence="4" id="KW-0804">Transcription</keyword>
<evidence type="ECO:0000256" key="3">
    <source>
        <dbReference type="ARBA" id="ARBA00023125"/>
    </source>
</evidence>
<evidence type="ECO:0000256" key="1">
    <source>
        <dbReference type="ARBA" id="ARBA00009437"/>
    </source>
</evidence>
<protein>
    <submittedName>
        <fullName evidence="6">LysR family transcriptional regulator</fullName>
    </submittedName>
</protein>
<evidence type="ECO:0000256" key="2">
    <source>
        <dbReference type="ARBA" id="ARBA00023015"/>
    </source>
</evidence>
<comment type="similarity">
    <text evidence="1">Belongs to the LysR transcriptional regulatory family.</text>
</comment>
<dbReference type="Gene3D" id="3.40.190.10">
    <property type="entry name" value="Periplasmic binding protein-like II"/>
    <property type="match status" value="2"/>
</dbReference>
<sequence length="331" mass="35290">MFDTRHLRTFHAVVEHGSFSAAARELGYTQPAISQQMRALERSAGTPLFTRVGRRLRPTDAGRMLFRHASGILRDLSAAEEQIAAVRRLRSGRVRLCTFPSAGATLVPAAVTRLAEEHPGIRVELVETEPPGSLCALQAGECDVTIAFGYGGTVALPDEVAEEDTLAVPLLDDPVVIVLPRDHPLTRKHGVHLSDLADERWIAGCSRCRGNFVTACAAAGFEPDIAFTTDDNLAVQSLVAAGAGIACMPGLVLSCLRHPGVVGRRVEPPAHRTVAAYTLREYARIPATRLLLEVLADTARRIGPGTVGVTGDGPMSALPANASYKRRLGSG</sequence>